<feature type="non-terminal residue" evidence="3">
    <location>
        <position position="1"/>
    </location>
</feature>
<protein>
    <recommendedName>
        <fullName evidence="2">UVR domain-containing protein</fullName>
    </recommendedName>
</protein>
<feature type="domain" description="UVR" evidence="2">
    <location>
        <begin position="6"/>
        <end position="41"/>
    </location>
</feature>
<dbReference type="GO" id="GO:1990169">
    <property type="term" value="P:stress response to copper ion"/>
    <property type="evidence" value="ECO:0007669"/>
    <property type="project" value="TreeGrafter"/>
</dbReference>
<dbReference type="InterPro" id="IPR036876">
    <property type="entry name" value="UVR_dom_sf"/>
</dbReference>
<dbReference type="InterPro" id="IPR025542">
    <property type="entry name" value="YacH"/>
</dbReference>
<feature type="coiled-coil region" evidence="1">
    <location>
        <begin position="2"/>
        <end position="48"/>
    </location>
</feature>
<dbReference type="Gene3D" id="4.10.860.10">
    <property type="entry name" value="UVR domain"/>
    <property type="match status" value="1"/>
</dbReference>
<reference evidence="3 4" key="1">
    <citation type="journal article" date="2019" name="Environ. Microbiol.">
        <title>An active ?-lactamase is a part of an orchestrated cell wall stress resistance network of Bacillus subtilis and related rhizosphere species.</title>
        <authorList>
            <person name="Bucher T."/>
            <person name="Keren-Paz A."/>
            <person name="Hausser J."/>
            <person name="Olender T."/>
            <person name="Cytryn E."/>
            <person name="Kolodkin-Gal I."/>
        </authorList>
    </citation>
    <scope>NUCLEOTIDE SEQUENCE [LARGE SCALE GENOMIC DNA]</scope>
    <source>
        <strain evidence="3 4">I32</strain>
    </source>
</reference>
<proteinExistence type="predicted"/>
<dbReference type="GO" id="GO:0008270">
    <property type="term" value="F:zinc ion binding"/>
    <property type="evidence" value="ECO:0007669"/>
    <property type="project" value="TreeGrafter"/>
</dbReference>
<evidence type="ECO:0000256" key="1">
    <source>
        <dbReference type="SAM" id="Coils"/>
    </source>
</evidence>
<organism evidence="3 4">
    <name type="scientific">Bacillus cereus</name>
    <dbReference type="NCBI Taxonomy" id="1396"/>
    <lineage>
        <taxon>Bacteria</taxon>
        <taxon>Bacillati</taxon>
        <taxon>Bacillota</taxon>
        <taxon>Bacilli</taxon>
        <taxon>Bacillales</taxon>
        <taxon>Bacillaceae</taxon>
        <taxon>Bacillus</taxon>
        <taxon>Bacillus cereus group</taxon>
    </lineage>
</organism>
<dbReference type="PROSITE" id="PS50151">
    <property type="entry name" value="UVR"/>
    <property type="match status" value="1"/>
</dbReference>
<dbReference type="EMBL" id="SZOH01003183">
    <property type="protein sequence ID" value="TKI91444.1"/>
    <property type="molecule type" value="Genomic_DNA"/>
</dbReference>
<dbReference type="PANTHER" id="PTHR38430:SF1">
    <property type="entry name" value="PROTEIN-ARGININE KINASE ACTIVATOR PROTEIN"/>
    <property type="match status" value="1"/>
</dbReference>
<dbReference type="GO" id="GO:1990170">
    <property type="term" value="P:stress response to cadmium ion"/>
    <property type="evidence" value="ECO:0007669"/>
    <property type="project" value="TreeGrafter"/>
</dbReference>
<dbReference type="PANTHER" id="PTHR38430">
    <property type="entry name" value="PROTEIN-ARGININE KINASE ACTIVATOR PROTEIN"/>
    <property type="match status" value="1"/>
</dbReference>
<dbReference type="Proteomes" id="UP000308444">
    <property type="component" value="Unassembled WGS sequence"/>
</dbReference>
<dbReference type="GO" id="GO:0050897">
    <property type="term" value="F:cobalt ion binding"/>
    <property type="evidence" value="ECO:0007669"/>
    <property type="project" value="TreeGrafter"/>
</dbReference>
<accession>A0A9X9A333</accession>
<evidence type="ECO:0000259" key="2">
    <source>
        <dbReference type="PROSITE" id="PS50151"/>
    </source>
</evidence>
<dbReference type="GO" id="GO:0046870">
    <property type="term" value="F:cadmium ion binding"/>
    <property type="evidence" value="ECO:0007669"/>
    <property type="project" value="TreeGrafter"/>
</dbReference>
<dbReference type="AlphaFoldDB" id="A0A9X9A333"/>
<sequence>GNIHLKKELDELKLILKQYVQNEEFEKAAEVRDEIRGLETQLSEHREGE</sequence>
<dbReference type="InterPro" id="IPR001943">
    <property type="entry name" value="UVR_dom"/>
</dbReference>
<name>A0A9X9A333_BACCE</name>
<evidence type="ECO:0000313" key="4">
    <source>
        <dbReference type="Proteomes" id="UP000308444"/>
    </source>
</evidence>
<dbReference type="GO" id="GO:0005507">
    <property type="term" value="F:copper ion binding"/>
    <property type="evidence" value="ECO:0007669"/>
    <property type="project" value="TreeGrafter"/>
</dbReference>
<dbReference type="Pfam" id="PF02151">
    <property type="entry name" value="UVR"/>
    <property type="match status" value="1"/>
</dbReference>
<evidence type="ECO:0000313" key="3">
    <source>
        <dbReference type="EMBL" id="TKI91444.1"/>
    </source>
</evidence>
<comment type="caution">
    <text evidence="3">The sequence shown here is derived from an EMBL/GenBank/DDBJ whole genome shotgun (WGS) entry which is preliminary data.</text>
</comment>
<gene>
    <name evidence="3" type="ORF">FC695_32805</name>
</gene>
<keyword evidence="1" id="KW-0175">Coiled coil</keyword>
<dbReference type="SUPFAM" id="SSF46600">
    <property type="entry name" value="C-terminal UvrC-binding domain of UvrB"/>
    <property type="match status" value="1"/>
</dbReference>